<dbReference type="EMBL" id="QQAX01000001">
    <property type="protein sequence ID" value="RDI48868.1"/>
    <property type="molecule type" value="Genomic_DNA"/>
</dbReference>
<dbReference type="Proteomes" id="UP000254720">
    <property type="component" value="Unassembled WGS sequence"/>
</dbReference>
<dbReference type="InterPro" id="IPR032466">
    <property type="entry name" value="Metal_Hydrolase"/>
</dbReference>
<dbReference type="AlphaFoldDB" id="A0A370GYX5"/>
<dbReference type="Pfam" id="PF01979">
    <property type="entry name" value="Amidohydro_1"/>
    <property type="match status" value="1"/>
</dbReference>
<dbReference type="PANTHER" id="PTHR43135">
    <property type="entry name" value="ALPHA-D-RIBOSE 1-METHYLPHOSPHONATE 5-TRIPHOSPHATE DIPHOSPHATASE"/>
    <property type="match status" value="1"/>
</dbReference>
<keyword evidence="1" id="KW-0732">Signal</keyword>
<reference evidence="3 4" key="1">
    <citation type="submission" date="2018-07" db="EMBL/GenBank/DDBJ databases">
        <title>Genomic Encyclopedia of Type Strains, Phase IV (KMG-IV): sequencing the most valuable type-strain genomes for metagenomic binning, comparative biology and taxonomic classification.</title>
        <authorList>
            <person name="Goeker M."/>
        </authorList>
    </citation>
    <scope>NUCLEOTIDE SEQUENCE [LARGE SCALE GENOMIC DNA]</scope>
    <source>
        <strain evidence="3 4">DSM 16500</strain>
    </source>
</reference>
<dbReference type="CDD" id="cd01299">
    <property type="entry name" value="Met_dep_hydrolase_A"/>
    <property type="match status" value="1"/>
</dbReference>
<keyword evidence="3" id="KW-0378">Hydrolase</keyword>
<name>A0A370GYX5_9COXI</name>
<feature type="domain" description="Pterin-binding" evidence="2">
    <location>
        <begin position="178"/>
        <end position="432"/>
    </location>
</feature>
<proteinExistence type="predicted"/>
<organism evidence="3 4">
    <name type="scientific">Aquicella lusitana</name>
    <dbReference type="NCBI Taxonomy" id="254246"/>
    <lineage>
        <taxon>Bacteria</taxon>
        <taxon>Pseudomonadati</taxon>
        <taxon>Pseudomonadota</taxon>
        <taxon>Gammaproteobacteria</taxon>
        <taxon>Legionellales</taxon>
        <taxon>Coxiellaceae</taxon>
        <taxon>Aquicella</taxon>
    </lineage>
</organism>
<dbReference type="Gene3D" id="3.20.20.140">
    <property type="entry name" value="Metal-dependent hydrolases"/>
    <property type="match status" value="1"/>
</dbReference>
<gene>
    <name evidence="3" type="ORF">C8D86_101151</name>
</gene>
<accession>A0A370GYX5</accession>
<dbReference type="InterPro" id="IPR057744">
    <property type="entry name" value="OTAase-like"/>
</dbReference>
<dbReference type="GO" id="GO:0042558">
    <property type="term" value="P:pteridine-containing compound metabolic process"/>
    <property type="evidence" value="ECO:0007669"/>
    <property type="project" value="InterPro"/>
</dbReference>
<comment type="caution">
    <text evidence="3">The sequence shown here is derived from an EMBL/GenBank/DDBJ whole genome shotgun (WGS) entry which is preliminary data.</text>
</comment>
<evidence type="ECO:0000259" key="2">
    <source>
        <dbReference type="PROSITE" id="PS50972"/>
    </source>
</evidence>
<dbReference type="InterPro" id="IPR006680">
    <property type="entry name" value="Amidohydro-rel"/>
</dbReference>
<evidence type="ECO:0000256" key="1">
    <source>
        <dbReference type="SAM" id="SignalP"/>
    </source>
</evidence>
<dbReference type="PROSITE" id="PS50972">
    <property type="entry name" value="PTERIN_BINDING"/>
    <property type="match status" value="1"/>
</dbReference>
<dbReference type="PANTHER" id="PTHR43135:SF3">
    <property type="entry name" value="ALPHA-D-RIBOSE 1-METHYLPHOSPHONATE 5-TRIPHOSPHATE DIPHOSPHATASE"/>
    <property type="match status" value="1"/>
</dbReference>
<evidence type="ECO:0000313" key="4">
    <source>
        <dbReference type="Proteomes" id="UP000254720"/>
    </source>
</evidence>
<dbReference type="InterPro" id="IPR051781">
    <property type="entry name" value="Metallo-dep_Hydrolase"/>
</dbReference>
<evidence type="ECO:0000313" key="3">
    <source>
        <dbReference type="EMBL" id="RDI48868.1"/>
    </source>
</evidence>
<keyword evidence="4" id="KW-1185">Reference proteome</keyword>
<dbReference type="SUPFAM" id="SSF51338">
    <property type="entry name" value="Composite domain of metallo-dependent hydrolases"/>
    <property type="match status" value="1"/>
</dbReference>
<dbReference type="InterPro" id="IPR011059">
    <property type="entry name" value="Metal-dep_hydrolase_composite"/>
</dbReference>
<dbReference type="InterPro" id="IPR000489">
    <property type="entry name" value="Pterin-binding_dom"/>
</dbReference>
<dbReference type="RefSeq" id="WP_197737830.1">
    <property type="nucleotide sequence ID" value="NZ_LR699114.1"/>
</dbReference>
<feature type="chain" id="PRO_5016834965" evidence="1">
    <location>
        <begin position="30"/>
        <end position="432"/>
    </location>
</feature>
<dbReference type="GO" id="GO:0016810">
    <property type="term" value="F:hydrolase activity, acting on carbon-nitrogen (but not peptide) bonds"/>
    <property type="evidence" value="ECO:0007669"/>
    <property type="project" value="InterPro"/>
</dbReference>
<protein>
    <submittedName>
        <fullName evidence="3">Imidazolonepropionase-like amidohydrolase</fullName>
    </submittedName>
</protein>
<dbReference type="Gene3D" id="2.30.40.10">
    <property type="entry name" value="Urease, subunit C, domain 1"/>
    <property type="match status" value="1"/>
</dbReference>
<feature type="signal peptide" evidence="1">
    <location>
        <begin position="1"/>
        <end position="29"/>
    </location>
</feature>
<sequence length="432" mass="46784">MNIKKTQIKSAFKTFIFLALVFSTTQAISATIYLQAKQYLDIKTGKLIKPANLLIDGKKIVAINPANVPATAIIIKKSNLTLLPGLMDMHVHLPNDFNQQFKLQLVQDDDAMSTVRGVKNARILLMAGFTTVRNLGLTPGEGFVDVALAKASEAGWIVAPHIIPAGHGLSITGGHMDPDMFGPYAPNVLPVSYRTGIADGVDEVIKSVRYQIKHGAKVIKAAATAGVLSEEDGVGNQQYSYEELKAMVDEAGRHDIPVAVHAHGTEGINAAVKAGVRSIEHGSLLDDESIRLMKQHGTFLIPTTYVTDAINLDILSPITRKKAEYLMPIAKKNLQKAIKSGVKIAFGTDSPVIPHGENAKEFAALVRRGMQPIDAIRTATINAADLLRLQDRGQIRVGYHADIIGVLENPLTNIHALEHVHFVMKDGEVFKG</sequence>
<dbReference type="SUPFAM" id="SSF51556">
    <property type="entry name" value="Metallo-dependent hydrolases"/>
    <property type="match status" value="1"/>
</dbReference>